<keyword evidence="2" id="KW-0560">Oxidoreductase</keyword>
<protein>
    <submittedName>
        <fullName evidence="6">Alcohol dehydrogenase class IV</fullName>
    </submittedName>
</protein>
<dbReference type="InterPro" id="IPR001670">
    <property type="entry name" value="ADH_Fe/GldA"/>
</dbReference>
<dbReference type="EMBL" id="QGDQ01000008">
    <property type="protein sequence ID" value="PWJ54137.1"/>
    <property type="molecule type" value="Genomic_DNA"/>
</dbReference>
<gene>
    <name evidence="6" type="ORF">BXY45_10844</name>
</gene>
<dbReference type="RefSeq" id="WP_109773826.1">
    <property type="nucleotide sequence ID" value="NZ_QGDQ01000008.1"/>
</dbReference>
<dbReference type="GO" id="GO:0018506">
    <property type="term" value="F:maleylacetate reductase activity"/>
    <property type="evidence" value="ECO:0007669"/>
    <property type="project" value="InterPro"/>
</dbReference>
<organism evidence="6 7">
    <name type="scientific">Quadrisphaera granulorum</name>
    <dbReference type="NCBI Taxonomy" id="317664"/>
    <lineage>
        <taxon>Bacteria</taxon>
        <taxon>Bacillati</taxon>
        <taxon>Actinomycetota</taxon>
        <taxon>Actinomycetes</taxon>
        <taxon>Kineosporiales</taxon>
        <taxon>Kineosporiaceae</taxon>
        <taxon>Quadrisphaera</taxon>
    </lineage>
</organism>
<dbReference type="Gene3D" id="3.40.50.1970">
    <property type="match status" value="1"/>
</dbReference>
<evidence type="ECO:0000313" key="7">
    <source>
        <dbReference type="Proteomes" id="UP000245469"/>
    </source>
</evidence>
<dbReference type="Pfam" id="PF00465">
    <property type="entry name" value="Fe-ADH"/>
    <property type="match status" value="1"/>
</dbReference>
<reference evidence="6 7" key="1">
    <citation type="submission" date="2018-03" db="EMBL/GenBank/DDBJ databases">
        <title>Genomic Encyclopedia of Archaeal and Bacterial Type Strains, Phase II (KMG-II): from individual species to whole genera.</title>
        <authorList>
            <person name="Goeker M."/>
        </authorList>
    </citation>
    <scope>NUCLEOTIDE SEQUENCE [LARGE SCALE GENOMIC DNA]</scope>
    <source>
        <strain evidence="6 7">DSM 44889</strain>
    </source>
</reference>
<proteinExistence type="inferred from homology"/>
<keyword evidence="3" id="KW-0520">NAD</keyword>
<dbReference type="CDD" id="cd08177">
    <property type="entry name" value="MAR"/>
    <property type="match status" value="1"/>
</dbReference>
<dbReference type="AlphaFoldDB" id="A0A316AVL2"/>
<dbReference type="SUPFAM" id="SSF56796">
    <property type="entry name" value="Dehydroquinate synthase-like"/>
    <property type="match status" value="1"/>
</dbReference>
<dbReference type="PANTHER" id="PTHR11496">
    <property type="entry name" value="ALCOHOL DEHYDROGENASE"/>
    <property type="match status" value="1"/>
</dbReference>
<name>A0A316AVL2_9ACTN</name>
<keyword evidence="7" id="KW-1185">Reference proteome</keyword>
<dbReference type="InterPro" id="IPR034786">
    <property type="entry name" value="MAR"/>
</dbReference>
<evidence type="ECO:0000256" key="3">
    <source>
        <dbReference type="ARBA" id="ARBA00023027"/>
    </source>
</evidence>
<accession>A0A316AVL2</accession>
<dbReference type="Gene3D" id="1.20.1090.10">
    <property type="entry name" value="Dehydroquinate synthase-like - alpha domain"/>
    <property type="match status" value="1"/>
</dbReference>
<evidence type="ECO:0000256" key="1">
    <source>
        <dbReference type="ARBA" id="ARBA00007358"/>
    </source>
</evidence>
<dbReference type="GO" id="GO:0004022">
    <property type="term" value="F:alcohol dehydrogenase (NAD+) activity"/>
    <property type="evidence" value="ECO:0007669"/>
    <property type="project" value="TreeGrafter"/>
</dbReference>
<evidence type="ECO:0000256" key="2">
    <source>
        <dbReference type="ARBA" id="ARBA00023002"/>
    </source>
</evidence>
<feature type="domain" description="Fe-containing alcohol dehydrogenase-like C-terminal" evidence="5">
    <location>
        <begin position="193"/>
        <end position="379"/>
    </location>
</feature>
<feature type="domain" description="Alcohol dehydrogenase iron-type/glycerol dehydrogenase GldA" evidence="4">
    <location>
        <begin position="54"/>
        <end position="180"/>
    </location>
</feature>
<comment type="caution">
    <text evidence="6">The sequence shown here is derived from an EMBL/GenBank/DDBJ whole genome shotgun (WGS) entry which is preliminary data.</text>
</comment>
<evidence type="ECO:0000313" key="6">
    <source>
        <dbReference type="EMBL" id="PWJ54137.1"/>
    </source>
</evidence>
<dbReference type="PANTHER" id="PTHR11496:SF102">
    <property type="entry name" value="ALCOHOL DEHYDROGENASE 4"/>
    <property type="match status" value="1"/>
</dbReference>
<dbReference type="Proteomes" id="UP000245469">
    <property type="component" value="Unassembled WGS sequence"/>
</dbReference>
<evidence type="ECO:0000259" key="4">
    <source>
        <dbReference type="Pfam" id="PF00465"/>
    </source>
</evidence>
<dbReference type="OrthoDB" id="3812122at2"/>
<dbReference type="InterPro" id="IPR056798">
    <property type="entry name" value="ADH_Fe_C"/>
</dbReference>
<comment type="similarity">
    <text evidence="1">Belongs to the iron-containing alcohol dehydrogenase family.</text>
</comment>
<dbReference type="Pfam" id="PF25137">
    <property type="entry name" value="ADH_Fe_C"/>
    <property type="match status" value="1"/>
</dbReference>
<evidence type="ECO:0000259" key="5">
    <source>
        <dbReference type="Pfam" id="PF25137"/>
    </source>
</evidence>
<sequence length="388" mass="39770">MTQEPPTTPGRDARGLLRFQHDVRAQRVVFATDRAVAAVVEQVRDRGNDKNNDDGARRVLVTASGSSRGTAEAMAEALRTSAPGVDVVRWDGAAQHVPVDIADRARAVVRERGCDLVVAVGGGSVIGLAKAVAAQLPVRVVAVPTTFSGSEATDVWGQTVGDRKAVTADPAVLPAVVVYDAALTVGLPAAVAAASQLNALAHCVDALWGPRADPLSAALAEQGAGLLVRALRRKTKDDDGDGASELRLREDALLGAHLAGRAFASAGSGLHHKVCHVLGGTFGLPHADVHAVVLPHAVAFNAPAAPWAAARLRSVLGERPAVVLSSLASAAGVATSLAQLGLARDDVAAAAEAALPLIPPSNPRPVTREGLVRLLDAAWEGPSALREG</sequence>
<dbReference type="InterPro" id="IPR039697">
    <property type="entry name" value="Alcohol_dehydrogenase_Fe"/>
</dbReference>
<dbReference type="GO" id="GO:0046872">
    <property type="term" value="F:metal ion binding"/>
    <property type="evidence" value="ECO:0007669"/>
    <property type="project" value="InterPro"/>
</dbReference>